<evidence type="ECO:0000256" key="2">
    <source>
        <dbReference type="SAM" id="SignalP"/>
    </source>
</evidence>
<dbReference type="RefSeq" id="WP_181750088.1">
    <property type="nucleotide sequence ID" value="NZ_JACEIQ010000001.1"/>
</dbReference>
<feature type="compositionally biased region" description="Basic and acidic residues" evidence="1">
    <location>
        <begin position="58"/>
        <end position="81"/>
    </location>
</feature>
<feature type="compositionally biased region" description="Polar residues" evidence="1">
    <location>
        <begin position="41"/>
        <end position="57"/>
    </location>
</feature>
<feature type="chain" id="PRO_5031427569" description="Bacterial spore germination immunoglobulin-like domain-containing protein" evidence="2">
    <location>
        <begin position="26"/>
        <end position="182"/>
    </location>
</feature>
<organism evidence="4 5">
    <name type="scientific">Paenactinomyces guangxiensis</name>
    <dbReference type="NCBI Taxonomy" id="1490290"/>
    <lineage>
        <taxon>Bacteria</taxon>
        <taxon>Bacillati</taxon>
        <taxon>Bacillota</taxon>
        <taxon>Bacilli</taxon>
        <taxon>Bacillales</taxon>
        <taxon>Thermoactinomycetaceae</taxon>
        <taxon>Paenactinomyces</taxon>
    </lineage>
</organism>
<evidence type="ECO:0000256" key="1">
    <source>
        <dbReference type="SAM" id="MobiDB-lite"/>
    </source>
</evidence>
<feature type="signal peptide" evidence="2">
    <location>
        <begin position="1"/>
        <end position="25"/>
    </location>
</feature>
<evidence type="ECO:0000313" key="4">
    <source>
        <dbReference type="EMBL" id="MBA4492860.1"/>
    </source>
</evidence>
<reference evidence="4 5" key="1">
    <citation type="submission" date="2020-07" db="EMBL/GenBank/DDBJ databases">
        <authorList>
            <person name="Feng H."/>
        </authorList>
    </citation>
    <scope>NUCLEOTIDE SEQUENCE [LARGE SCALE GENOMIC DNA]</scope>
    <source>
        <strain evidence="5">s-10</strain>
    </source>
</reference>
<keyword evidence="5" id="KW-1185">Reference proteome</keyword>
<dbReference type="EMBL" id="JACEIQ010000001">
    <property type="protein sequence ID" value="MBA4492860.1"/>
    <property type="molecule type" value="Genomic_DNA"/>
</dbReference>
<accession>A0A7W2A6T3</accession>
<feature type="compositionally biased region" description="Pro residues" evidence="1">
    <location>
        <begin position="21"/>
        <end position="30"/>
    </location>
</feature>
<sequence>MVRHLFISLLALFLIGGCNPPSPHAAPEPKAPQAQPEEQTVQKQQSPADHQQHNQHPQAEETGKSGNEKKPADNSKRDSKKSYQNKSFRHVKATRSTNDTYTVTGKARAWGANIYYVVTDGSKQVLDEQTVHLKSAPPSWSAFEFSFYIPKSERKNKLFLKLYEKSAKDGSSANVLQVPLQE</sequence>
<dbReference type="Proteomes" id="UP000535491">
    <property type="component" value="Unassembled WGS sequence"/>
</dbReference>
<dbReference type="InterPro" id="IPR018911">
    <property type="entry name" value="Gmad2_Ig-like_dom"/>
</dbReference>
<dbReference type="Pfam" id="PF10648">
    <property type="entry name" value="Gmad2"/>
    <property type="match status" value="1"/>
</dbReference>
<proteinExistence type="predicted"/>
<evidence type="ECO:0000259" key="3">
    <source>
        <dbReference type="Pfam" id="PF10648"/>
    </source>
</evidence>
<feature type="domain" description="Bacterial spore germination immunoglobulin-like" evidence="3">
    <location>
        <begin position="98"/>
        <end position="171"/>
    </location>
</feature>
<dbReference type="AlphaFoldDB" id="A0A7W2A6T3"/>
<name>A0A7W2A6T3_9BACL</name>
<protein>
    <recommendedName>
        <fullName evidence="3">Bacterial spore germination immunoglobulin-like domain-containing protein</fullName>
    </recommendedName>
</protein>
<evidence type="ECO:0000313" key="5">
    <source>
        <dbReference type="Proteomes" id="UP000535491"/>
    </source>
</evidence>
<gene>
    <name evidence="4" type="ORF">H1191_00845</name>
</gene>
<comment type="caution">
    <text evidence="4">The sequence shown here is derived from an EMBL/GenBank/DDBJ whole genome shotgun (WGS) entry which is preliminary data.</text>
</comment>
<keyword evidence="2" id="KW-0732">Signal</keyword>
<feature type="region of interest" description="Disordered" evidence="1">
    <location>
        <begin position="21"/>
        <end position="92"/>
    </location>
</feature>
<dbReference type="PROSITE" id="PS51257">
    <property type="entry name" value="PROKAR_LIPOPROTEIN"/>
    <property type="match status" value="1"/>
</dbReference>